<dbReference type="Proteomes" id="UP000198287">
    <property type="component" value="Unassembled WGS sequence"/>
</dbReference>
<accession>A0A226DTT4</accession>
<feature type="transmembrane region" description="Helical" evidence="1">
    <location>
        <begin position="171"/>
        <end position="189"/>
    </location>
</feature>
<evidence type="ECO:0000256" key="1">
    <source>
        <dbReference type="SAM" id="Phobius"/>
    </source>
</evidence>
<keyword evidence="1" id="KW-1133">Transmembrane helix</keyword>
<feature type="transmembrane region" description="Helical" evidence="1">
    <location>
        <begin position="196"/>
        <end position="213"/>
    </location>
</feature>
<sequence>MLSKNLAHCVQRHLAYSNFHKSGNYEWDSVQGLVALKPDATRRLAVWSMLIQGVHFVLQIGSLLFNTERLEVAQVGEATCLIAINFSAFMLRLDLYGDHAPVQVINFLIKKEDIEPTKSEKTLSILVIAFCYIMEVTYWIFPLGLGLFTIIFPCKPPLLSALFFSPEECGAGPALQFKIIFSLVEFIIARQAVMSGGYYAVFILLPSVIYLWTELAKISDVLANFDVFKTTYEKLRVFETALNSATAGRIFKTIALVFPFNQIEISFTCIKLHQSGDVNLGKLAFFLLTYLDFLAFCLLVFTATAKINTLSKKRISQFGRKIKSKVDKKVMRGMSPLRIKFGDNFVEAITPLIIQEFCIRQLISLLIVSG</sequence>
<gene>
    <name evidence="2" type="ORF">Fcan01_16667</name>
</gene>
<organism evidence="2 3">
    <name type="scientific">Folsomia candida</name>
    <name type="common">Springtail</name>
    <dbReference type="NCBI Taxonomy" id="158441"/>
    <lineage>
        <taxon>Eukaryota</taxon>
        <taxon>Metazoa</taxon>
        <taxon>Ecdysozoa</taxon>
        <taxon>Arthropoda</taxon>
        <taxon>Hexapoda</taxon>
        <taxon>Collembola</taxon>
        <taxon>Entomobryomorpha</taxon>
        <taxon>Isotomoidea</taxon>
        <taxon>Isotomidae</taxon>
        <taxon>Proisotominae</taxon>
        <taxon>Folsomia</taxon>
    </lineage>
</organism>
<evidence type="ECO:0000313" key="2">
    <source>
        <dbReference type="EMBL" id="OXA48892.1"/>
    </source>
</evidence>
<protein>
    <submittedName>
        <fullName evidence="2">Uncharacterized protein</fullName>
    </submittedName>
</protein>
<comment type="caution">
    <text evidence="2">The sequence shown here is derived from an EMBL/GenBank/DDBJ whole genome shotgun (WGS) entry which is preliminary data.</text>
</comment>
<feature type="transmembrane region" description="Helical" evidence="1">
    <location>
        <begin position="125"/>
        <end position="151"/>
    </location>
</feature>
<dbReference type="EMBL" id="LNIX01000011">
    <property type="protein sequence ID" value="OXA48892.1"/>
    <property type="molecule type" value="Genomic_DNA"/>
</dbReference>
<feature type="transmembrane region" description="Helical" evidence="1">
    <location>
        <begin position="283"/>
        <end position="305"/>
    </location>
</feature>
<evidence type="ECO:0000313" key="3">
    <source>
        <dbReference type="Proteomes" id="UP000198287"/>
    </source>
</evidence>
<name>A0A226DTT4_FOLCA</name>
<proteinExistence type="predicted"/>
<keyword evidence="1" id="KW-0472">Membrane</keyword>
<reference evidence="2 3" key="1">
    <citation type="submission" date="2015-12" db="EMBL/GenBank/DDBJ databases">
        <title>The genome of Folsomia candida.</title>
        <authorList>
            <person name="Faddeeva A."/>
            <person name="Derks M.F."/>
            <person name="Anvar Y."/>
            <person name="Smit S."/>
            <person name="Van Straalen N."/>
            <person name="Roelofs D."/>
        </authorList>
    </citation>
    <scope>NUCLEOTIDE SEQUENCE [LARGE SCALE GENOMIC DNA]</scope>
    <source>
        <strain evidence="2 3">VU population</strain>
        <tissue evidence="2">Whole body</tissue>
    </source>
</reference>
<dbReference type="AlphaFoldDB" id="A0A226DTT4"/>
<keyword evidence="1" id="KW-0812">Transmembrane</keyword>
<keyword evidence="3" id="KW-1185">Reference proteome</keyword>